<gene>
    <name evidence="2" type="ORF">ELQ35_10365</name>
</gene>
<comment type="caution">
    <text evidence="2">The sequence shown here is derived from an EMBL/GenBank/DDBJ whole genome shotgun (WGS) entry which is preliminary data.</text>
</comment>
<dbReference type="Gene3D" id="1.10.150.650">
    <property type="match status" value="1"/>
</dbReference>
<protein>
    <submittedName>
        <fullName evidence="2">PHP domain-containing protein</fullName>
    </submittedName>
</protein>
<dbReference type="InterPro" id="IPR003141">
    <property type="entry name" value="Pol/His_phosphatase_N"/>
</dbReference>
<dbReference type="GO" id="GO:0035312">
    <property type="term" value="F:5'-3' DNA exonuclease activity"/>
    <property type="evidence" value="ECO:0007669"/>
    <property type="project" value="TreeGrafter"/>
</dbReference>
<dbReference type="InterPro" id="IPR004013">
    <property type="entry name" value="PHP_dom"/>
</dbReference>
<name>A0A433HLW1_9BACI</name>
<dbReference type="CDD" id="cd07438">
    <property type="entry name" value="PHP_HisPPase_AMP"/>
    <property type="match status" value="1"/>
</dbReference>
<dbReference type="InterPro" id="IPR016195">
    <property type="entry name" value="Pol/histidinol_Pase-like"/>
</dbReference>
<dbReference type="Proteomes" id="UP000267430">
    <property type="component" value="Unassembled WGS sequence"/>
</dbReference>
<dbReference type="Gene3D" id="3.20.20.140">
    <property type="entry name" value="Metal-dependent hydrolases"/>
    <property type="match status" value="1"/>
</dbReference>
<accession>A0A433HLW1</accession>
<dbReference type="AlphaFoldDB" id="A0A433HLW1"/>
<dbReference type="Pfam" id="PF02811">
    <property type="entry name" value="PHP"/>
    <property type="match status" value="1"/>
</dbReference>
<reference evidence="2 3" key="1">
    <citation type="submission" date="2018-12" db="EMBL/GenBank/DDBJ databases">
        <title>Bacillus chawlae sp. nov., Bacillus glennii sp. nov., and Bacillus saganii sp. nov. Isolated from the Vehicle Assembly Building at Kennedy Space Center where the Viking Spacecraft were Assembled.</title>
        <authorList>
            <person name="Seuylemezian A."/>
            <person name="Vaishampayan P."/>
        </authorList>
    </citation>
    <scope>NUCLEOTIDE SEQUENCE [LARGE SCALE GENOMIC DNA]</scope>
    <source>
        <strain evidence="2 3">L5</strain>
    </source>
</reference>
<dbReference type="PANTHER" id="PTHR42924">
    <property type="entry name" value="EXONUCLEASE"/>
    <property type="match status" value="1"/>
</dbReference>
<dbReference type="OrthoDB" id="9804333at2"/>
<proteinExistence type="predicted"/>
<dbReference type="SUPFAM" id="SSF89550">
    <property type="entry name" value="PHP domain-like"/>
    <property type="match status" value="1"/>
</dbReference>
<dbReference type="RefSeq" id="WP_126864771.1">
    <property type="nucleotide sequence ID" value="NZ_JAUSTX010000006.1"/>
</dbReference>
<evidence type="ECO:0000313" key="3">
    <source>
        <dbReference type="Proteomes" id="UP000267430"/>
    </source>
</evidence>
<dbReference type="GO" id="GO:0004534">
    <property type="term" value="F:5'-3' RNA exonuclease activity"/>
    <property type="evidence" value="ECO:0007669"/>
    <property type="project" value="TreeGrafter"/>
</dbReference>
<sequence length="266" mass="29452">MDLTKIVQSGHFDLHMHTTASDGEYTPENLVKKAHGIGLKTIAITDHDTLAGLAAAIKTGEELGITVIRGIELSTKYKGKSVDILGYNVAETAGLNRILQEMRTEREERAIRIIKKFEKIGMPITLDDVNKYSGGEVISRPHIAKAIVEKGYVQDYQTVFDSYLADGKPCSIDKLIISPQTAIDFIHESGGMAVLAHPVLIGDDELIKELLHFNFDGIEVWHRKQNQADNDRYKALAKQFKLAATGGSDFHNDEHQLGVFGFHAID</sequence>
<dbReference type="InterPro" id="IPR052018">
    <property type="entry name" value="PHP_domain"/>
</dbReference>
<dbReference type="SMART" id="SM00481">
    <property type="entry name" value="POLIIIAc"/>
    <property type="match status" value="1"/>
</dbReference>
<feature type="domain" description="Polymerase/histidinol phosphatase N-terminal" evidence="1">
    <location>
        <begin position="12"/>
        <end position="77"/>
    </location>
</feature>
<dbReference type="EMBL" id="RYZZ01000010">
    <property type="protein sequence ID" value="RUQ29358.1"/>
    <property type="molecule type" value="Genomic_DNA"/>
</dbReference>
<keyword evidence="3" id="KW-1185">Reference proteome</keyword>
<organism evidence="2 3">
    <name type="scientific">Peribacillus cavernae</name>
    <dbReference type="NCBI Taxonomy" id="1674310"/>
    <lineage>
        <taxon>Bacteria</taxon>
        <taxon>Bacillati</taxon>
        <taxon>Bacillota</taxon>
        <taxon>Bacilli</taxon>
        <taxon>Bacillales</taxon>
        <taxon>Bacillaceae</taxon>
        <taxon>Peribacillus</taxon>
    </lineage>
</organism>
<evidence type="ECO:0000313" key="2">
    <source>
        <dbReference type="EMBL" id="RUQ29358.1"/>
    </source>
</evidence>
<evidence type="ECO:0000259" key="1">
    <source>
        <dbReference type="SMART" id="SM00481"/>
    </source>
</evidence>
<dbReference type="PANTHER" id="PTHR42924:SF3">
    <property type="entry name" value="POLYMERASE_HISTIDINOL PHOSPHATASE N-TERMINAL DOMAIN-CONTAINING PROTEIN"/>
    <property type="match status" value="1"/>
</dbReference>